<dbReference type="SUPFAM" id="SSF51197">
    <property type="entry name" value="Clavaminate synthase-like"/>
    <property type="match status" value="1"/>
</dbReference>
<comment type="caution">
    <text evidence="10">The sequence shown here is derived from an EMBL/GenBank/DDBJ whole genome shotgun (WGS) entry which is preliminary data.</text>
</comment>
<dbReference type="InterPro" id="IPR037151">
    <property type="entry name" value="AlkB-like_sf"/>
</dbReference>
<name>A0AAE1UIK8_9EUCA</name>
<dbReference type="AlphaFoldDB" id="A0AAE1UIK8"/>
<keyword evidence="6" id="KW-0560">Oxidoreductase</keyword>
<evidence type="ECO:0000259" key="9">
    <source>
        <dbReference type="PROSITE" id="PS51471"/>
    </source>
</evidence>
<dbReference type="InterPro" id="IPR005123">
    <property type="entry name" value="Oxoglu/Fe-dep_dioxygenase_dom"/>
</dbReference>
<dbReference type="Proteomes" id="UP001292094">
    <property type="component" value="Unassembled WGS sequence"/>
</dbReference>
<protein>
    <recommendedName>
        <fullName evidence="9">Fe2OG dioxygenase domain-containing protein</fullName>
    </recommendedName>
</protein>
<dbReference type="GO" id="GO:0005634">
    <property type="term" value="C:nucleus"/>
    <property type="evidence" value="ECO:0007669"/>
    <property type="project" value="UniProtKB-SubCell"/>
</dbReference>
<dbReference type="PROSITE" id="PS51471">
    <property type="entry name" value="FE2OG_OXY"/>
    <property type="match status" value="1"/>
</dbReference>
<dbReference type="Gene3D" id="2.60.120.590">
    <property type="entry name" value="Alpha-ketoglutarate-dependent dioxygenase AlkB-like"/>
    <property type="match status" value="1"/>
</dbReference>
<proteinExistence type="inferred from homology"/>
<keyword evidence="8" id="KW-0539">Nucleus</keyword>
<dbReference type="Pfam" id="PF13532">
    <property type="entry name" value="2OG-FeII_Oxy_2"/>
    <property type="match status" value="1"/>
</dbReference>
<evidence type="ECO:0000256" key="8">
    <source>
        <dbReference type="ARBA" id="ARBA00023242"/>
    </source>
</evidence>
<evidence type="ECO:0000256" key="7">
    <source>
        <dbReference type="ARBA" id="ARBA00023004"/>
    </source>
</evidence>
<keyword evidence="11" id="KW-1185">Reference proteome</keyword>
<evidence type="ECO:0000256" key="1">
    <source>
        <dbReference type="ARBA" id="ARBA00001954"/>
    </source>
</evidence>
<evidence type="ECO:0000313" key="10">
    <source>
        <dbReference type="EMBL" id="KAK4319849.1"/>
    </source>
</evidence>
<evidence type="ECO:0000256" key="4">
    <source>
        <dbReference type="ARBA" id="ARBA00022723"/>
    </source>
</evidence>
<dbReference type="GO" id="GO:0051213">
    <property type="term" value="F:dioxygenase activity"/>
    <property type="evidence" value="ECO:0007669"/>
    <property type="project" value="UniProtKB-KW"/>
</dbReference>
<evidence type="ECO:0000313" key="11">
    <source>
        <dbReference type="Proteomes" id="UP001292094"/>
    </source>
</evidence>
<evidence type="ECO:0000256" key="5">
    <source>
        <dbReference type="ARBA" id="ARBA00022964"/>
    </source>
</evidence>
<sequence length="257" mass="29138">MISYKEYRVENAPCTAYYIPEFITKEEEQKVTQQVYSAPKPKWKELAHRRLQNWGGFPHPKGMVTEAIPLWLQQQMDHISDLGAFGDKIPNHVLVNEYLAGQGIMPHVDGPIFYPTITTISLGSHTLLDLYLPLQPELENSQTHTCNTDQVQSTPLTHPEQIGQSTSCPEFGSSLLSESYVGSLLLEPRSLLILQGDLYTSYLHGIGEVKEDVVTEKIFNRRSHQPGDVLTRSTRISLTIRHVPKVFKSRLIFGKVR</sequence>
<comment type="subcellular location">
    <subcellularLocation>
        <location evidence="2">Nucleus</location>
    </subcellularLocation>
</comment>
<evidence type="ECO:0000256" key="2">
    <source>
        <dbReference type="ARBA" id="ARBA00004123"/>
    </source>
</evidence>
<keyword evidence="4" id="KW-0479">Metal-binding</keyword>
<comment type="cofactor">
    <cofactor evidence="1">
        <name>Fe(2+)</name>
        <dbReference type="ChEBI" id="CHEBI:29033"/>
    </cofactor>
</comment>
<keyword evidence="7" id="KW-0408">Iron</keyword>
<gene>
    <name evidence="10" type="ORF">Pmani_009236</name>
</gene>
<feature type="domain" description="Fe2OG dioxygenase" evidence="9">
    <location>
        <begin position="89"/>
        <end position="244"/>
    </location>
</feature>
<reference evidence="10" key="1">
    <citation type="submission" date="2023-11" db="EMBL/GenBank/DDBJ databases">
        <title>Genome assemblies of two species of porcelain crab, Petrolisthes cinctipes and Petrolisthes manimaculis (Anomura: Porcellanidae).</title>
        <authorList>
            <person name="Angst P."/>
        </authorList>
    </citation>
    <scope>NUCLEOTIDE SEQUENCE</scope>
    <source>
        <strain evidence="10">PB745_02</strain>
        <tissue evidence="10">Gill</tissue>
    </source>
</reference>
<keyword evidence="5" id="KW-0223">Dioxygenase</keyword>
<accession>A0AAE1UIK8</accession>
<dbReference type="InterPro" id="IPR027450">
    <property type="entry name" value="AlkB-like"/>
</dbReference>
<comment type="similarity">
    <text evidence="3">Belongs to the alkB family.</text>
</comment>
<evidence type="ECO:0000256" key="3">
    <source>
        <dbReference type="ARBA" id="ARBA00007879"/>
    </source>
</evidence>
<dbReference type="InterPro" id="IPR032862">
    <property type="entry name" value="ALKBH6"/>
</dbReference>
<dbReference type="PANTHER" id="PTHR46030:SF1">
    <property type="entry name" value="ALPHA-KETOGLUTARATE-DEPENDENT DIOXYGENASE ALKB HOMOLOG 6"/>
    <property type="match status" value="1"/>
</dbReference>
<dbReference type="EMBL" id="JAWZYT010000714">
    <property type="protein sequence ID" value="KAK4319849.1"/>
    <property type="molecule type" value="Genomic_DNA"/>
</dbReference>
<evidence type="ECO:0000256" key="6">
    <source>
        <dbReference type="ARBA" id="ARBA00023002"/>
    </source>
</evidence>
<dbReference type="PANTHER" id="PTHR46030">
    <property type="entry name" value="ALPHA-KETOGLUTARATE-DEPENDENT DIOXYGENASE ALKB HOMOLOG 6"/>
    <property type="match status" value="1"/>
</dbReference>
<dbReference type="GO" id="GO:0046872">
    <property type="term" value="F:metal ion binding"/>
    <property type="evidence" value="ECO:0007669"/>
    <property type="project" value="UniProtKB-KW"/>
</dbReference>
<organism evidence="10 11">
    <name type="scientific">Petrolisthes manimaculis</name>
    <dbReference type="NCBI Taxonomy" id="1843537"/>
    <lineage>
        <taxon>Eukaryota</taxon>
        <taxon>Metazoa</taxon>
        <taxon>Ecdysozoa</taxon>
        <taxon>Arthropoda</taxon>
        <taxon>Crustacea</taxon>
        <taxon>Multicrustacea</taxon>
        <taxon>Malacostraca</taxon>
        <taxon>Eumalacostraca</taxon>
        <taxon>Eucarida</taxon>
        <taxon>Decapoda</taxon>
        <taxon>Pleocyemata</taxon>
        <taxon>Anomura</taxon>
        <taxon>Galatheoidea</taxon>
        <taxon>Porcellanidae</taxon>
        <taxon>Petrolisthes</taxon>
    </lineage>
</organism>